<reference evidence="3" key="1">
    <citation type="journal article" date="2019" name="Int. J. Syst. Evol. Microbiol.">
        <title>The Global Catalogue of Microorganisms (GCM) 10K type strain sequencing project: providing services to taxonomists for standard genome sequencing and annotation.</title>
        <authorList>
            <consortium name="The Broad Institute Genomics Platform"/>
            <consortium name="The Broad Institute Genome Sequencing Center for Infectious Disease"/>
            <person name="Wu L."/>
            <person name="Ma J."/>
        </authorList>
    </citation>
    <scope>NUCLEOTIDE SEQUENCE [LARGE SCALE GENOMIC DNA]</scope>
    <source>
        <strain evidence="3">CGMCC 4.7645</strain>
    </source>
</reference>
<evidence type="ECO:0000256" key="1">
    <source>
        <dbReference type="ARBA" id="ARBA00010646"/>
    </source>
</evidence>
<dbReference type="Proteomes" id="UP001597417">
    <property type="component" value="Unassembled WGS sequence"/>
</dbReference>
<comment type="similarity">
    <text evidence="1">Belongs to the glycosyl hydrolase 25 family.</text>
</comment>
<dbReference type="EMBL" id="JBHUKR010000022">
    <property type="protein sequence ID" value="MFD2421682.1"/>
    <property type="molecule type" value="Genomic_DNA"/>
</dbReference>
<dbReference type="SUPFAM" id="SSF51445">
    <property type="entry name" value="(Trans)glycosidases"/>
    <property type="match status" value="1"/>
</dbReference>
<dbReference type="Gene3D" id="3.20.20.80">
    <property type="entry name" value="Glycosidases"/>
    <property type="match status" value="1"/>
</dbReference>
<dbReference type="Pfam" id="PF01183">
    <property type="entry name" value="Glyco_hydro_25"/>
    <property type="match status" value="1"/>
</dbReference>
<sequence length="330" mass="35467">MTLFVVDVNSYVAYLPPAQAQREGYAGMIAKATEGSGYVDPTFARYLADCRAVGMPLIAYHFLHHDVPIADQVALIRRVVPTSVALGVDIEAEPSLGNYPTVDDARALVIALTGIGYRVALTYLPPWYWQQLGTPSLASMPPEWSSRYVSGSGYASNLYNAAPPSWWNQVGGDPVALLQFTDQAVINGHTYDASAFGGSLADLNALFDPAPSVPNLQEADAMSVIPAPLDYRADFDNVALPFETGSSSSVVKQGWLSLLATFGDSDYEVICLKGGQVVPFASQSAPTVGVLKENTRVFFEFPDGAEGLAIRYRNQTAGARLGYAFPQIPK</sequence>
<organism evidence="2 3">
    <name type="scientific">Amycolatopsis pigmentata</name>
    <dbReference type="NCBI Taxonomy" id="450801"/>
    <lineage>
        <taxon>Bacteria</taxon>
        <taxon>Bacillati</taxon>
        <taxon>Actinomycetota</taxon>
        <taxon>Actinomycetes</taxon>
        <taxon>Pseudonocardiales</taxon>
        <taxon>Pseudonocardiaceae</taxon>
        <taxon>Amycolatopsis</taxon>
    </lineage>
</organism>
<comment type="caution">
    <text evidence="2">The sequence shown here is derived from an EMBL/GenBank/DDBJ whole genome shotgun (WGS) entry which is preliminary data.</text>
</comment>
<protein>
    <submittedName>
        <fullName evidence="2">GH25 family lysozyme</fullName>
    </submittedName>
</protein>
<accession>A0ABW5G7I2</accession>
<evidence type="ECO:0000313" key="3">
    <source>
        <dbReference type="Proteomes" id="UP001597417"/>
    </source>
</evidence>
<dbReference type="InterPro" id="IPR002053">
    <property type="entry name" value="Glyco_hydro_25"/>
</dbReference>
<keyword evidence="3" id="KW-1185">Reference proteome</keyword>
<dbReference type="InterPro" id="IPR017853">
    <property type="entry name" value="GH"/>
</dbReference>
<gene>
    <name evidence="2" type="ORF">ACFSXZ_35655</name>
</gene>
<dbReference type="RefSeq" id="WP_378270399.1">
    <property type="nucleotide sequence ID" value="NZ_JBHUKR010000022.1"/>
</dbReference>
<dbReference type="PROSITE" id="PS51904">
    <property type="entry name" value="GLYCOSYL_HYDROL_F25_2"/>
    <property type="match status" value="1"/>
</dbReference>
<evidence type="ECO:0000313" key="2">
    <source>
        <dbReference type="EMBL" id="MFD2421682.1"/>
    </source>
</evidence>
<proteinExistence type="inferred from homology"/>
<name>A0ABW5G7I2_9PSEU</name>